<proteinExistence type="predicted"/>
<sequence length="165" mass="18525">MVRKTQGINYGPIKPDSNGLYRVNLSVLDAESVNGGLVRLHPDYEARLLKSLKGKFFLGVTNEPIYNDWESFQNTGLYGFQLVQAYKDRLEDGSLLISADIKPLDTLPGTLIKRYLESAVPLNFRLAACCLFEEIDGRTVKYVMAVRSFDLILPDTETLAESDDD</sequence>
<dbReference type="EMBL" id="JBGFSN010000012">
    <property type="protein sequence ID" value="MFH8136404.1"/>
    <property type="molecule type" value="Genomic_DNA"/>
</dbReference>
<protein>
    <submittedName>
        <fullName evidence="1">Uncharacterized protein</fullName>
    </submittedName>
</protein>
<gene>
    <name evidence="1" type="ORF">ABU178_19865</name>
</gene>
<organism evidence="1 2">
    <name type="scientific">Pantoea osteomyelitidis</name>
    <dbReference type="NCBI Taxonomy" id="3230026"/>
    <lineage>
        <taxon>Bacteria</taxon>
        <taxon>Pseudomonadati</taxon>
        <taxon>Pseudomonadota</taxon>
        <taxon>Gammaproteobacteria</taxon>
        <taxon>Enterobacterales</taxon>
        <taxon>Erwiniaceae</taxon>
        <taxon>Pantoea</taxon>
    </lineage>
</organism>
<keyword evidence="2" id="KW-1185">Reference proteome</keyword>
<name>A0ABW7Q2A6_9GAMM</name>
<dbReference type="RefSeq" id="WP_397218164.1">
    <property type="nucleotide sequence ID" value="NZ_JBGFSN010000012.1"/>
</dbReference>
<evidence type="ECO:0000313" key="1">
    <source>
        <dbReference type="EMBL" id="MFH8136404.1"/>
    </source>
</evidence>
<evidence type="ECO:0000313" key="2">
    <source>
        <dbReference type="Proteomes" id="UP001611251"/>
    </source>
</evidence>
<dbReference type="Proteomes" id="UP001611251">
    <property type="component" value="Unassembled WGS sequence"/>
</dbReference>
<comment type="caution">
    <text evidence="1">The sequence shown here is derived from an EMBL/GenBank/DDBJ whole genome shotgun (WGS) entry which is preliminary data.</text>
</comment>
<accession>A0ABW7Q2A6</accession>
<reference evidence="1 2" key="1">
    <citation type="submission" date="2024-08" db="EMBL/GenBank/DDBJ databases">
        <title>Pantoea ronii - a newly identified human opportunistic pathogen.</title>
        <authorList>
            <person name="Keidar-Friedman D."/>
            <person name="Sorek N."/>
            <person name="Leshin-Carmel D."/>
            <person name="Tsur A."/>
            <person name="Amsalem M."/>
            <person name="Tolkach D."/>
            <person name="Brosh-Nissimov T."/>
        </authorList>
    </citation>
    <scope>NUCLEOTIDE SEQUENCE [LARGE SCALE GENOMIC DNA]</scope>
    <source>
        <strain evidence="1 2">AA23256</strain>
    </source>
</reference>